<organism evidence="2 3">
    <name type="scientific">Celeribacter arenosi</name>
    <dbReference type="NCBI Taxonomy" id="792649"/>
    <lineage>
        <taxon>Bacteria</taxon>
        <taxon>Pseudomonadati</taxon>
        <taxon>Pseudomonadota</taxon>
        <taxon>Alphaproteobacteria</taxon>
        <taxon>Rhodobacterales</taxon>
        <taxon>Roseobacteraceae</taxon>
        <taxon>Celeribacter</taxon>
    </lineage>
</organism>
<keyword evidence="1" id="KW-0175">Coiled coil</keyword>
<dbReference type="HAMAP" id="MF_02066">
    <property type="entry name" value="CpoB"/>
    <property type="match status" value="1"/>
</dbReference>
<dbReference type="Pfam" id="PF13174">
    <property type="entry name" value="TPR_6"/>
    <property type="match status" value="1"/>
</dbReference>
<name>A0ABP7K9J6_9RHOB</name>
<proteinExistence type="inferred from homology"/>
<dbReference type="InterPro" id="IPR014162">
    <property type="entry name" value="CpoB_C"/>
</dbReference>
<comment type="function">
    <text evidence="1">Mediates coordination of peptidoglycan synthesis and outer membrane constriction during cell division.</text>
</comment>
<dbReference type="InterPro" id="IPR034706">
    <property type="entry name" value="CpoB"/>
</dbReference>
<comment type="subcellular location">
    <subcellularLocation>
        <location evidence="1">Periplasm</location>
    </subcellularLocation>
</comment>
<sequence precursor="true">MKRLIAVFWTATCLSGGLGGALWAQDTQTLADIRQEAAVLSVELARLKQELSTTGAPNTAFAGGSTLERVDLMEAALQRLTAKTEELEFRIESVVRDGTNQLDDINFRLCELEAGCDIANLPPLKPIGGASATTDTVTPIPAPAGEIPMEGGGELALSEKTDYDAAMALYQDEQYTAAAEAFGTFAQNYTGGFLTGEAHFMRGEALARAGDTTGAARAYLDSFSGAPEGDRAPTALLRLGTSLASLGQLDKGCVMLLEVGNRFAGSPEADEAAAARTNLGCP</sequence>
<dbReference type="SUPFAM" id="SSF48452">
    <property type="entry name" value="TPR-like"/>
    <property type="match status" value="1"/>
</dbReference>
<evidence type="ECO:0000313" key="2">
    <source>
        <dbReference type="EMBL" id="GAA3868761.1"/>
    </source>
</evidence>
<keyword evidence="1" id="KW-0132">Cell division</keyword>
<keyword evidence="1" id="KW-0131">Cell cycle</keyword>
<evidence type="ECO:0000256" key="1">
    <source>
        <dbReference type="HAMAP-Rule" id="MF_02066"/>
    </source>
</evidence>
<dbReference type="Gene3D" id="1.25.40.10">
    <property type="entry name" value="Tetratricopeptide repeat domain"/>
    <property type="match status" value="1"/>
</dbReference>
<evidence type="ECO:0000313" key="3">
    <source>
        <dbReference type="Proteomes" id="UP001399917"/>
    </source>
</evidence>
<accession>A0ABP7K9J6</accession>
<reference evidence="3" key="1">
    <citation type="journal article" date="2019" name="Int. J. Syst. Evol. Microbiol.">
        <title>The Global Catalogue of Microorganisms (GCM) 10K type strain sequencing project: providing services to taxonomists for standard genome sequencing and annotation.</title>
        <authorList>
            <consortium name="The Broad Institute Genomics Platform"/>
            <consortium name="The Broad Institute Genome Sequencing Center for Infectious Disease"/>
            <person name="Wu L."/>
            <person name="Ma J."/>
        </authorList>
    </citation>
    <scope>NUCLEOTIDE SEQUENCE [LARGE SCALE GENOMIC DNA]</scope>
    <source>
        <strain evidence="3">JCM 17190</strain>
    </source>
</reference>
<dbReference type="RefSeq" id="WP_344846632.1">
    <property type="nucleotide sequence ID" value="NZ_BAABDF010000007.1"/>
</dbReference>
<dbReference type="Proteomes" id="UP001399917">
    <property type="component" value="Unassembled WGS sequence"/>
</dbReference>
<dbReference type="NCBIfam" id="TIGR02795">
    <property type="entry name" value="tol_pal_ybgF"/>
    <property type="match status" value="1"/>
</dbReference>
<comment type="similarity">
    <text evidence="1">Belongs to the CpoB family.</text>
</comment>
<dbReference type="InterPro" id="IPR011990">
    <property type="entry name" value="TPR-like_helical_dom_sf"/>
</dbReference>
<comment type="caution">
    <text evidence="2">The sequence shown here is derived from an EMBL/GenBank/DDBJ whole genome shotgun (WGS) entry which is preliminary data.</text>
</comment>
<gene>
    <name evidence="2" type="primary">ybgF</name>
    <name evidence="1" type="synonym">cpoB</name>
    <name evidence="2" type="ORF">GCM10022404_18590</name>
</gene>
<dbReference type="EMBL" id="BAABDF010000007">
    <property type="protein sequence ID" value="GAA3868761.1"/>
    <property type="molecule type" value="Genomic_DNA"/>
</dbReference>
<feature type="chain" id="PRO_5044943165" description="Cell division coordinator CpoB" evidence="1">
    <location>
        <begin position="25"/>
        <end position="282"/>
    </location>
</feature>
<keyword evidence="1" id="KW-0732">Signal</keyword>
<keyword evidence="3" id="KW-1185">Reference proteome</keyword>
<feature type="coiled-coil region" evidence="1">
    <location>
        <begin position="30"/>
        <end position="97"/>
    </location>
</feature>
<protein>
    <recommendedName>
        <fullName evidence="1">Cell division coordinator CpoB</fullName>
    </recommendedName>
</protein>
<dbReference type="InterPro" id="IPR019734">
    <property type="entry name" value="TPR_rpt"/>
</dbReference>
<feature type="signal peptide" evidence="1">
    <location>
        <begin position="1"/>
        <end position="24"/>
    </location>
</feature>
<keyword evidence="1" id="KW-0574">Periplasm</keyword>